<feature type="region of interest" description="Disordered" evidence="1">
    <location>
        <begin position="32"/>
        <end position="82"/>
    </location>
</feature>
<comment type="caution">
    <text evidence="2">The sequence shown here is derived from an EMBL/GenBank/DDBJ whole genome shotgun (WGS) entry which is preliminary data.</text>
</comment>
<organism evidence="2 3">
    <name type="scientific">Rhizopus oryzae</name>
    <name type="common">Mucormycosis agent</name>
    <name type="synonym">Rhizopus arrhizus var. delemar</name>
    <dbReference type="NCBI Taxonomy" id="64495"/>
    <lineage>
        <taxon>Eukaryota</taxon>
        <taxon>Fungi</taxon>
        <taxon>Fungi incertae sedis</taxon>
        <taxon>Mucoromycota</taxon>
        <taxon>Mucoromycotina</taxon>
        <taxon>Mucoromycetes</taxon>
        <taxon>Mucorales</taxon>
        <taxon>Mucorineae</taxon>
        <taxon>Rhizopodaceae</taxon>
        <taxon>Rhizopus</taxon>
    </lineage>
</organism>
<gene>
    <name evidence="2" type="ORF">G6F64_014963</name>
</gene>
<protein>
    <submittedName>
        <fullName evidence="2">Uncharacterized protein</fullName>
    </submittedName>
</protein>
<dbReference type="Proteomes" id="UP000716291">
    <property type="component" value="Unassembled WGS sequence"/>
</dbReference>
<dbReference type="AlphaFoldDB" id="A0A9P6WT09"/>
<reference evidence="2" key="1">
    <citation type="journal article" date="2020" name="Microb. Genom.">
        <title>Genetic diversity of clinical and environmental Mucorales isolates obtained from an investigation of mucormycosis cases among solid organ transplant recipients.</title>
        <authorList>
            <person name="Nguyen M.H."/>
            <person name="Kaul D."/>
            <person name="Muto C."/>
            <person name="Cheng S.J."/>
            <person name="Richter R.A."/>
            <person name="Bruno V.M."/>
            <person name="Liu G."/>
            <person name="Beyhan S."/>
            <person name="Sundermann A.J."/>
            <person name="Mounaud S."/>
            <person name="Pasculle A.W."/>
            <person name="Nierman W.C."/>
            <person name="Driscoll E."/>
            <person name="Cumbie R."/>
            <person name="Clancy C.J."/>
            <person name="Dupont C.L."/>
        </authorList>
    </citation>
    <scope>NUCLEOTIDE SEQUENCE</scope>
    <source>
        <strain evidence="2">GL11</strain>
    </source>
</reference>
<dbReference type="EMBL" id="JAANQT010010437">
    <property type="protein sequence ID" value="KAG1275131.1"/>
    <property type="molecule type" value="Genomic_DNA"/>
</dbReference>
<name>A0A9P6WT09_RHIOR</name>
<evidence type="ECO:0000313" key="3">
    <source>
        <dbReference type="Proteomes" id="UP000716291"/>
    </source>
</evidence>
<evidence type="ECO:0000256" key="1">
    <source>
        <dbReference type="SAM" id="MobiDB-lite"/>
    </source>
</evidence>
<proteinExistence type="predicted"/>
<sequence>MHSACQKCGVLAEMYRYPSPVGWMPVMPPERMSRPMSRGSPAAQTSLADCKASALRNSDTPTNWPRPLRSRSYRAEATPAAK</sequence>
<accession>A0A9P6WT09</accession>
<keyword evidence="3" id="KW-1185">Reference proteome</keyword>
<evidence type="ECO:0000313" key="2">
    <source>
        <dbReference type="EMBL" id="KAG1275131.1"/>
    </source>
</evidence>